<keyword evidence="13" id="KW-1185">Reference proteome</keyword>
<dbReference type="SUPFAM" id="SSF90229">
    <property type="entry name" value="CCCH zinc finger"/>
    <property type="match status" value="1"/>
</dbReference>
<dbReference type="InterPro" id="IPR041679">
    <property type="entry name" value="DNA2/NAM7-like_C"/>
</dbReference>
<dbReference type="GO" id="GO:0031380">
    <property type="term" value="C:nuclear RNA-directed RNA polymerase complex"/>
    <property type="evidence" value="ECO:0007669"/>
    <property type="project" value="TreeGrafter"/>
</dbReference>
<dbReference type="InterPro" id="IPR041677">
    <property type="entry name" value="DNA2/NAM7_AAA_11"/>
</dbReference>
<dbReference type="RefSeq" id="XP_044651028.1">
    <property type="nucleotide sequence ID" value="XM_044795093.1"/>
</dbReference>
<dbReference type="Pfam" id="PF13087">
    <property type="entry name" value="AAA_12"/>
    <property type="match status" value="1"/>
</dbReference>
<dbReference type="GO" id="GO:0005737">
    <property type="term" value="C:cytoplasm"/>
    <property type="evidence" value="ECO:0007669"/>
    <property type="project" value="UniProtKB-SubCell"/>
</dbReference>
<keyword evidence="5" id="KW-0347">Helicase</keyword>
<dbReference type="Pfam" id="PF18044">
    <property type="entry name" value="zf-CCCH_4"/>
    <property type="match status" value="1"/>
</dbReference>
<dbReference type="GeneID" id="68285587"/>
<keyword evidence="6 8" id="KW-0862">Zinc</keyword>
<dbReference type="Gene3D" id="3.40.50.300">
    <property type="entry name" value="P-loop containing nucleotide triphosphate hydrolases"/>
    <property type="match status" value="2"/>
</dbReference>
<dbReference type="PANTHER" id="PTHR10887">
    <property type="entry name" value="DNA2/NAM7 HELICASE FAMILY"/>
    <property type="match status" value="1"/>
</dbReference>
<name>A0A9P3F6U5_9PEZI</name>
<dbReference type="FunFam" id="3.40.50.300:FF:001660">
    <property type="entry name" value="NF-X1 finger and helicase protein, putative"/>
    <property type="match status" value="1"/>
</dbReference>
<keyword evidence="3 8" id="KW-0479">Metal-binding</keyword>
<evidence type="ECO:0000256" key="7">
    <source>
        <dbReference type="ARBA" id="ARBA00022859"/>
    </source>
</evidence>
<proteinExistence type="predicted"/>
<feature type="zinc finger region" description="C3H1-type" evidence="8">
    <location>
        <begin position="5"/>
        <end position="28"/>
    </location>
</feature>
<keyword evidence="4 8" id="KW-0863">Zinc-finger</keyword>
<organism evidence="12 13">
    <name type="scientific">Cercospora kikuchii</name>
    <dbReference type="NCBI Taxonomy" id="84275"/>
    <lineage>
        <taxon>Eukaryota</taxon>
        <taxon>Fungi</taxon>
        <taxon>Dikarya</taxon>
        <taxon>Ascomycota</taxon>
        <taxon>Pezizomycotina</taxon>
        <taxon>Dothideomycetes</taxon>
        <taxon>Dothideomycetidae</taxon>
        <taxon>Mycosphaerellales</taxon>
        <taxon>Mycosphaerellaceae</taxon>
        <taxon>Cercospora</taxon>
    </lineage>
</organism>
<evidence type="ECO:0000256" key="6">
    <source>
        <dbReference type="ARBA" id="ARBA00022833"/>
    </source>
</evidence>
<dbReference type="PANTHER" id="PTHR10887:SF445">
    <property type="entry name" value="NFX1-TYPE ZINC FINGER-CONTAINING PROTEIN 1"/>
    <property type="match status" value="1"/>
</dbReference>
<dbReference type="GO" id="GO:0002376">
    <property type="term" value="P:immune system process"/>
    <property type="evidence" value="ECO:0007669"/>
    <property type="project" value="UniProtKB-KW"/>
</dbReference>
<evidence type="ECO:0000256" key="9">
    <source>
        <dbReference type="SAM" id="MobiDB-lite"/>
    </source>
</evidence>
<dbReference type="OrthoDB" id="2423195at2759"/>
<dbReference type="PROSITE" id="PS50103">
    <property type="entry name" value="ZF_C3H1"/>
    <property type="match status" value="1"/>
</dbReference>
<dbReference type="CDD" id="cd18808">
    <property type="entry name" value="SF1_C_Upf1"/>
    <property type="match status" value="1"/>
</dbReference>
<sequence>MMKGVCKFFETGKKCPYGDRCRFKHKLSSSNSATPGQKGHNRQTSAPSSSAEGGHPNGSPSNDNDHANLLKKWLYHVPKEKRKSRPLGDDELAKFVGLALKLLESSADNMQLVISVLGEECGLVRVREIIDRNFENMDDDKLEAFIAALLLPYFRILSHDTVLQSMVVETQHTALLNTLYGINGERGSNIFTALARGLSAREDHECIEIVIPVLAGVLERNSSAMANTNLQAAAEVLVSLLDVSNLSRAAERHLRTIKTVLHLAINLSETCAIPGHVGSDSAATFTVDQDLPGALSERGPRHDNDSDDIQDIEILPTLQEILSERTEYLPREDPNLWHIRGLPGLIDRNFRLVREDTVGQLRDAVKAQLYHQRSAGDTPRISEQEVRTNAYHGVSLYNVMFDAKKGLLFVLRFQQPQLLHGKSSKKREDWWQESQRLAPESLICLLSSSEEANQEATFLVVHSPDLGPAPPKLKTTGPSIHKQHTLWKDREHAFVTAQLASTEPFAASDFIKGCLSSRQVRRSLIEFPGVLLPTFGPTLSALQRMAASLDVPFAEALIPDANRAEPRRPAYSVRGGFRYNLRGLLPENLRDQYRNTDNTPQGIASALELSGLDKTQREAAQHALTHAIGLIQGPPGTGKSYTGVKILQALLDNKHAANLGPIICVCYTNHALDQLLENLLDAGISQIVRIGSRSRSERLAGINLRTLAWQHSFTKMEGKHWFDSKRSIEESGQAIDQLVQRLRSILRNPEKEIISLFNAKYPYFCAQLPQDVDEDGFIVVHGKKTSSCWRTWWKEGPALPFARDRSLAVLRSGTVRLFDMTRGEREALHNSWIDELTSCIYQDLRIELATFNRNKAAMESLRGDVDLRVLSNANVVGLTTTGLARQLGTLSKLRSKVLVVEEAGEVLEAHLLTAMLPSLEHAILIGDHQQLRPKVQNYDFSAENPRSNQIALDVSLFERLIHPRQENVHGLPYVTLETQRRMHPYVSRLIRSTLYPNLQDAESVKTYPEVVGMRKRLFWMDHKKKEDGKRTQMQSASRTNRYEVEMVAALVGHLQKQGVYTANDIAVLTPYLGQLRHLKEKLQNSFGIILNDRDIDELAQEDATKDVEPALAADSSRRRISMTKGTLLQAIRLATVDNFQGEEAKVVIISLVRSNDSNNCGFLRTPNRINVLLSRAKHGMYILGNSATASSVPMWQRILEIFRTEGNIGTVLELSCPRHPDTAMQVTEPEDFSRVAPEAGCDLMCGKQLPCGHACECGGPMEQTRCPECSAPIGGQRHIAAADVTRAENIEREFGNLHMEE</sequence>
<comment type="subcellular location">
    <subcellularLocation>
        <location evidence="1">Cytoplasm</location>
    </subcellularLocation>
</comment>
<feature type="domain" description="C3H1-type" evidence="10">
    <location>
        <begin position="5"/>
        <end position="28"/>
    </location>
</feature>
<feature type="compositionally biased region" description="Polar residues" evidence="9">
    <location>
        <begin position="42"/>
        <end position="51"/>
    </location>
</feature>
<dbReference type="InterPro" id="IPR000571">
    <property type="entry name" value="Znf_CCCH"/>
</dbReference>
<evidence type="ECO:0000256" key="1">
    <source>
        <dbReference type="ARBA" id="ARBA00004496"/>
    </source>
</evidence>
<feature type="region of interest" description="Disordered" evidence="9">
    <location>
        <begin position="28"/>
        <end position="64"/>
    </location>
</feature>
<dbReference type="GO" id="GO:0008270">
    <property type="term" value="F:zinc ion binding"/>
    <property type="evidence" value="ECO:0007669"/>
    <property type="project" value="UniProtKB-KW"/>
</dbReference>
<dbReference type="InterPro" id="IPR047187">
    <property type="entry name" value="SF1_C_Upf1"/>
</dbReference>
<keyword evidence="7" id="KW-0391">Immunity</keyword>
<evidence type="ECO:0000256" key="4">
    <source>
        <dbReference type="ARBA" id="ARBA00022771"/>
    </source>
</evidence>
<dbReference type="InterPro" id="IPR046439">
    <property type="entry name" value="ZF_RZ_dom"/>
</dbReference>
<evidence type="ECO:0000259" key="11">
    <source>
        <dbReference type="PROSITE" id="PS51981"/>
    </source>
</evidence>
<evidence type="ECO:0000256" key="3">
    <source>
        <dbReference type="ARBA" id="ARBA00022723"/>
    </source>
</evidence>
<dbReference type="GO" id="GO:0004386">
    <property type="term" value="F:helicase activity"/>
    <property type="evidence" value="ECO:0007669"/>
    <property type="project" value="InterPro"/>
</dbReference>
<evidence type="ECO:0000256" key="8">
    <source>
        <dbReference type="PROSITE-ProRule" id="PRU00723"/>
    </source>
</evidence>
<dbReference type="InterPro" id="IPR045055">
    <property type="entry name" value="DNA2/NAM7-like"/>
</dbReference>
<evidence type="ECO:0000256" key="5">
    <source>
        <dbReference type="ARBA" id="ARBA00022806"/>
    </source>
</evidence>
<evidence type="ECO:0008006" key="14">
    <source>
        <dbReference type="Google" id="ProtNLM"/>
    </source>
</evidence>
<evidence type="ECO:0000313" key="13">
    <source>
        <dbReference type="Proteomes" id="UP000825890"/>
    </source>
</evidence>
<dbReference type="InterPro" id="IPR036855">
    <property type="entry name" value="Znf_CCCH_sf"/>
</dbReference>
<dbReference type="Pfam" id="PF20173">
    <property type="entry name" value="ZnF_RZ-type"/>
    <property type="match status" value="1"/>
</dbReference>
<dbReference type="Gene3D" id="4.10.1000.10">
    <property type="entry name" value="Zinc finger, CCCH-type"/>
    <property type="match status" value="1"/>
</dbReference>
<keyword evidence="5" id="KW-0547">Nucleotide-binding</keyword>
<dbReference type="InterPro" id="IPR027417">
    <property type="entry name" value="P-loop_NTPase"/>
</dbReference>
<keyword evidence="5" id="KW-0067">ATP-binding</keyword>
<feature type="domain" description="RZ-type" evidence="11">
    <location>
        <begin position="1218"/>
        <end position="1297"/>
    </location>
</feature>
<dbReference type="PROSITE" id="PS51981">
    <property type="entry name" value="ZF_RZ"/>
    <property type="match status" value="1"/>
</dbReference>
<dbReference type="InterPro" id="IPR041367">
    <property type="entry name" value="Znf-CCCH_4"/>
</dbReference>
<dbReference type="SMART" id="SM00356">
    <property type="entry name" value="ZnF_C3H1"/>
    <property type="match status" value="1"/>
</dbReference>
<evidence type="ECO:0000259" key="10">
    <source>
        <dbReference type="PROSITE" id="PS50103"/>
    </source>
</evidence>
<dbReference type="Pfam" id="PF13086">
    <property type="entry name" value="AAA_11"/>
    <property type="match status" value="1"/>
</dbReference>
<comment type="caution">
    <text evidence="12">The sequence shown here is derived from an EMBL/GenBank/DDBJ whole genome shotgun (WGS) entry which is preliminary data.</text>
</comment>
<reference evidence="12 13" key="1">
    <citation type="submission" date="2021-01" db="EMBL/GenBank/DDBJ databases">
        <title>Cercospora kikuchii MAFF 305040 whole genome shotgun sequence.</title>
        <authorList>
            <person name="Kashiwa T."/>
            <person name="Suzuki T."/>
        </authorList>
    </citation>
    <scope>NUCLEOTIDE SEQUENCE [LARGE SCALE GENOMIC DNA]</scope>
    <source>
        <strain evidence="12 13">MAFF 305040</strain>
    </source>
</reference>
<dbReference type="Proteomes" id="UP000825890">
    <property type="component" value="Unassembled WGS sequence"/>
</dbReference>
<evidence type="ECO:0000256" key="2">
    <source>
        <dbReference type="ARBA" id="ARBA00022490"/>
    </source>
</evidence>
<dbReference type="GO" id="GO:0031048">
    <property type="term" value="P:regulatory ncRNA-mediated heterochromatin formation"/>
    <property type="evidence" value="ECO:0007669"/>
    <property type="project" value="TreeGrafter"/>
</dbReference>
<protein>
    <recommendedName>
        <fullName evidence="14">NFX1-type zinc finger-containing protein 1</fullName>
    </recommendedName>
</protein>
<dbReference type="EMBL" id="BOLY01000001">
    <property type="protein sequence ID" value="GIZ36541.1"/>
    <property type="molecule type" value="Genomic_DNA"/>
</dbReference>
<dbReference type="CDD" id="cd17936">
    <property type="entry name" value="EEXXEc_NFX1"/>
    <property type="match status" value="1"/>
</dbReference>
<keyword evidence="5" id="KW-0378">Hydrolase</keyword>
<keyword evidence="2" id="KW-0963">Cytoplasm</keyword>
<accession>A0A9P3F6U5</accession>
<gene>
    <name evidence="12" type="ORF">CKM354_000001200</name>
</gene>
<dbReference type="SUPFAM" id="SSF52540">
    <property type="entry name" value="P-loop containing nucleoside triphosphate hydrolases"/>
    <property type="match status" value="1"/>
</dbReference>
<evidence type="ECO:0000313" key="12">
    <source>
        <dbReference type="EMBL" id="GIZ36541.1"/>
    </source>
</evidence>